<dbReference type="SUPFAM" id="SSF56112">
    <property type="entry name" value="Protein kinase-like (PK-like)"/>
    <property type="match status" value="1"/>
</dbReference>
<evidence type="ECO:0000256" key="5">
    <source>
        <dbReference type="ARBA" id="ARBA00022840"/>
    </source>
</evidence>
<dbReference type="AlphaFoldDB" id="A0AAN9BYU4"/>
<dbReference type="InterPro" id="IPR011009">
    <property type="entry name" value="Kinase-like_dom_sf"/>
</dbReference>
<sequence length="288" mass="32715">MKILGLERDNTTLMSSPDAFGWEYSASFELYPFHEGKDRAVYKGIMNGRGPQRAQLCVVKAKLDRFGSPEDWEPVQEVVRRATALATSFNVLVNARVISFLWPKVAELSTVSDFTPLIRIFKKHDKYLKKEEMVVIEDFLEGDFETFNSTVGWIDPHSKADITQAFSHYTWHATRSLVVCGLQGVAEGRRFRLTTPTIHSRDGKYGESDGGVAGVMEFFSTHRCNNICSAWAGPDVPDIKCARDINVHHPRPCNRPRRNCNMYIPPYHSHVDYVPKVPSAPIFDSTRF</sequence>
<evidence type="ECO:0000256" key="4">
    <source>
        <dbReference type="ARBA" id="ARBA00022777"/>
    </source>
</evidence>
<dbReference type="Pfam" id="PF02816">
    <property type="entry name" value="Alpha_kinase"/>
    <property type="match status" value="1"/>
</dbReference>
<dbReference type="PANTHER" id="PTHR45992:SF11">
    <property type="entry name" value="ALPHA-TYPE PROTEIN KINASE DOMAIN-CONTAINING PROTEIN"/>
    <property type="match status" value="1"/>
</dbReference>
<keyword evidence="1" id="KW-0723">Serine/threonine-protein kinase</keyword>
<evidence type="ECO:0000313" key="7">
    <source>
        <dbReference type="EMBL" id="KAK7114352.1"/>
    </source>
</evidence>
<dbReference type="InterPro" id="IPR051852">
    <property type="entry name" value="Alpha-type_PK"/>
</dbReference>
<dbReference type="CDD" id="cd04515">
    <property type="entry name" value="Alpha_kinase"/>
    <property type="match status" value="1"/>
</dbReference>
<proteinExistence type="predicted"/>
<gene>
    <name evidence="7" type="ORF">V1264_000426</name>
</gene>
<organism evidence="7 8">
    <name type="scientific">Littorina saxatilis</name>
    <dbReference type="NCBI Taxonomy" id="31220"/>
    <lineage>
        <taxon>Eukaryota</taxon>
        <taxon>Metazoa</taxon>
        <taxon>Spiralia</taxon>
        <taxon>Lophotrochozoa</taxon>
        <taxon>Mollusca</taxon>
        <taxon>Gastropoda</taxon>
        <taxon>Caenogastropoda</taxon>
        <taxon>Littorinimorpha</taxon>
        <taxon>Littorinoidea</taxon>
        <taxon>Littorinidae</taxon>
        <taxon>Littorina</taxon>
    </lineage>
</organism>
<accession>A0AAN9BYU4</accession>
<comment type="caution">
    <text evidence="7">The sequence shown here is derived from an EMBL/GenBank/DDBJ whole genome shotgun (WGS) entry which is preliminary data.</text>
</comment>
<evidence type="ECO:0000256" key="1">
    <source>
        <dbReference type="ARBA" id="ARBA00022527"/>
    </source>
</evidence>
<keyword evidence="5" id="KW-0067">ATP-binding</keyword>
<dbReference type="GO" id="GO:0004674">
    <property type="term" value="F:protein serine/threonine kinase activity"/>
    <property type="evidence" value="ECO:0007669"/>
    <property type="project" value="UniProtKB-KW"/>
</dbReference>
<dbReference type="InterPro" id="IPR004166">
    <property type="entry name" value="a-kinase_dom"/>
</dbReference>
<dbReference type="Gene3D" id="3.20.200.10">
    <property type="entry name" value="MHCK/EF2 kinase"/>
    <property type="match status" value="1"/>
</dbReference>
<dbReference type="SMART" id="SM00811">
    <property type="entry name" value="Alpha_kinase"/>
    <property type="match status" value="1"/>
</dbReference>
<evidence type="ECO:0000256" key="3">
    <source>
        <dbReference type="ARBA" id="ARBA00022741"/>
    </source>
</evidence>
<protein>
    <recommendedName>
        <fullName evidence="6">Alpha-type protein kinase domain-containing protein</fullName>
    </recommendedName>
</protein>
<keyword evidence="4" id="KW-0418">Kinase</keyword>
<evidence type="ECO:0000259" key="6">
    <source>
        <dbReference type="PROSITE" id="PS51158"/>
    </source>
</evidence>
<keyword evidence="2" id="KW-0808">Transferase</keyword>
<name>A0AAN9BYU4_9CAEN</name>
<dbReference type="PROSITE" id="PS51158">
    <property type="entry name" value="ALPHA_KINASE"/>
    <property type="match status" value="1"/>
</dbReference>
<dbReference type="PANTHER" id="PTHR45992">
    <property type="entry name" value="EUKARYOTIC ELONGATION FACTOR 2 KINASE-RELATED"/>
    <property type="match status" value="1"/>
</dbReference>
<evidence type="ECO:0000256" key="2">
    <source>
        <dbReference type="ARBA" id="ARBA00022679"/>
    </source>
</evidence>
<feature type="domain" description="Alpha-type protein kinase" evidence="6">
    <location>
        <begin position="1"/>
        <end position="239"/>
    </location>
</feature>
<dbReference type="GO" id="GO:0005524">
    <property type="term" value="F:ATP binding"/>
    <property type="evidence" value="ECO:0007669"/>
    <property type="project" value="UniProtKB-KW"/>
</dbReference>
<evidence type="ECO:0000313" key="8">
    <source>
        <dbReference type="Proteomes" id="UP001374579"/>
    </source>
</evidence>
<keyword evidence="3" id="KW-0547">Nucleotide-binding</keyword>
<reference evidence="7 8" key="1">
    <citation type="submission" date="2024-02" db="EMBL/GenBank/DDBJ databases">
        <title>Chromosome-scale genome assembly of the rough periwinkle Littorina saxatilis.</title>
        <authorList>
            <person name="De Jode A."/>
            <person name="Faria R."/>
            <person name="Formenti G."/>
            <person name="Sims Y."/>
            <person name="Smith T.P."/>
            <person name="Tracey A."/>
            <person name="Wood J.M.D."/>
            <person name="Zagrodzka Z.B."/>
            <person name="Johannesson K."/>
            <person name="Butlin R.K."/>
            <person name="Leder E.H."/>
        </authorList>
    </citation>
    <scope>NUCLEOTIDE SEQUENCE [LARGE SCALE GENOMIC DNA]</scope>
    <source>
        <strain evidence="7">Snail1</strain>
        <tissue evidence="7">Muscle</tissue>
    </source>
</reference>
<keyword evidence="8" id="KW-1185">Reference proteome</keyword>
<dbReference type="Proteomes" id="UP001374579">
    <property type="component" value="Unassembled WGS sequence"/>
</dbReference>
<dbReference type="EMBL" id="JBAMIC010000001">
    <property type="protein sequence ID" value="KAK7114352.1"/>
    <property type="molecule type" value="Genomic_DNA"/>
</dbReference>